<organism evidence="1 2">
    <name type="scientific">Streptomyces solicavernae</name>
    <dbReference type="NCBI Taxonomy" id="3043614"/>
    <lineage>
        <taxon>Bacteria</taxon>
        <taxon>Bacillati</taxon>
        <taxon>Actinomycetota</taxon>
        <taxon>Actinomycetes</taxon>
        <taxon>Kitasatosporales</taxon>
        <taxon>Streptomycetaceae</taxon>
        <taxon>Streptomyces</taxon>
    </lineage>
</organism>
<sequence>MNKKTRVRAKLNHGGEQIWTVRYSDQPPWQVQAEAPDGASFSAAGDDLFRALQQVRRDLEAKGTILCCNGARSNAHPSPAASEHGAELVYLVPARRPACSLDLAPLLAPAPSRVVVSVSEQERRWQRIQSTPLGALRIANPIGWWKKIDEAILGLRQWVPVETESGFVEWQSFRPRRGGPGSTAQRL</sequence>
<accession>A0ABT6RLD6</accession>
<dbReference type="EMBL" id="JASCIR010000002">
    <property type="protein sequence ID" value="MDI3385237.1"/>
    <property type="molecule type" value="Genomic_DNA"/>
</dbReference>
<dbReference type="Proteomes" id="UP001224661">
    <property type="component" value="Unassembled WGS sequence"/>
</dbReference>
<gene>
    <name evidence="1" type="ORF">QIS99_03240</name>
</gene>
<reference evidence="1 2" key="1">
    <citation type="submission" date="2023-05" db="EMBL/GenBank/DDBJ databases">
        <title>Draft genome sequence of Streptomyces sp. B-S-A8 isolated from a cave soil in Thailand.</title>
        <authorList>
            <person name="Chamroensaksri N."/>
            <person name="Muangham S."/>
        </authorList>
    </citation>
    <scope>NUCLEOTIDE SEQUENCE [LARGE SCALE GENOMIC DNA]</scope>
    <source>
        <strain evidence="1 2">B-S-A8</strain>
    </source>
</reference>
<comment type="caution">
    <text evidence="1">The sequence shown here is derived from an EMBL/GenBank/DDBJ whole genome shotgun (WGS) entry which is preliminary data.</text>
</comment>
<keyword evidence="2" id="KW-1185">Reference proteome</keyword>
<evidence type="ECO:0000313" key="2">
    <source>
        <dbReference type="Proteomes" id="UP001224661"/>
    </source>
</evidence>
<dbReference type="RefSeq" id="WP_282510180.1">
    <property type="nucleotide sequence ID" value="NZ_JASCIR010000002.1"/>
</dbReference>
<name>A0ABT6RLD6_9ACTN</name>
<proteinExistence type="predicted"/>
<evidence type="ECO:0000313" key="1">
    <source>
        <dbReference type="EMBL" id="MDI3385237.1"/>
    </source>
</evidence>
<protein>
    <submittedName>
        <fullName evidence="1">Uncharacterized protein</fullName>
    </submittedName>
</protein>